<proteinExistence type="predicted"/>
<sequence>MSGKSYATPASAYAPVVVGSVPVTQAPIVVGSAPVAQAPIVVGSAPVAQAPIVVGSAPVAQAPIVVGSAPVAQAPIVVGSVVAAALPGPVPAVQVRGVVVHQSVGAVSPATKRCRGCGVQFELDARTNPASAAAFRCKKCRGFKLSSFF</sequence>
<reference evidence="1 2" key="1">
    <citation type="submission" date="2024-03" db="EMBL/GenBank/DDBJ databases">
        <title>Aureococcus anophagefferens CCMP1851 and Kratosvirus quantuckense: Draft genome of a second virus-susceptible host strain in the model system.</title>
        <authorList>
            <person name="Chase E."/>
            <person name="Truchon A.R."/>
            <person name="Schepens W."/>
            <person name="Wilhelm S.W."/>
        </authorList>
    </citation>
    <scope>NUCLEOTIDE SEQUENCE [LARGE SCALE GENOMIC DNA]</scope>
    <source>
        <strain evidence="1 2">CCMP1851</strain>
    </source>
</reference>
<organism evidence="1 2">
    <name type="scientific">Aureococcus anophagefferens</name>
    <name type="common">Harmful bloom alga</name>
    <dbReference type="NCBI Taxonomy" id="44056"/>
    <lineage>
        <taxon>Eukaryota</taxon>
        <taxon>Sar</taxon>
        <taxon>Stramenopiles</taxon>
        <taxon>Ochrophyta</taxon>
        <taxon>Pelagophyceae</taxon>
        <taxon>Pelagomonadales</taxon>
        <taxon>Pelagomonadaceae</taxon>
        <taxon>Aureococcus</taxon>
    </lineage>
</organism>
<dbReference type="Proteomes" id="UP001363151">
    <property type="component" value="Unassembled WGS sequence"/>
</dbReference>
<accession>A0ABR1G7Q2</accession>
<protein>
    <submittedName>
        <fullName evidence="1">Uncharacterized protein</fullName>
    </submittedName>
</protein>
<gene>
    <name evidence="1" type="ORF">SO694_00045110</name>
</gene>
<keyword evidence="2" id="KW-1185">Reference proteome</keyword>
<name>A0ABR1G7Q2_AURAN</name>
<evidence type="ECO:0000313" key="1">
    <source>
        <dbReference type="EMBL" id="KAK7249124.1"/>
    </source>
</evidence>
<comment type="caution">
    <text evidence="1">The sequence shown here is derived from an EMBL/GenBank/DDBJ whole genome shotgun (WGS) entry which is preliminary data.</text>
</comment>
<dbReference type="EMBL" id="JBBJCI010000082">
    <property type="protein sequence ID" value="KAK7249124.1"/>
    <property type="molecule type" value="Genomic_DNA"/>
</dbReference>
<evidence type="ECO:0000313" key="2">
    <source>
        <dbReference type="Proteomes" id="UP001363151"/>
    </source>
</evidence>